<evidence type="ECO:0000313" key="1">
    <source>
        <dbReference type="EMBL" id="AAG29795.1"/>
    </source>
</evidence>
<name>Q9F8T7_STRRH</name>
<reference evidence="1" key="3">
    <citation type="submission" date="2002-06" db="EMBL/GenBank/DDBJ databases">
        <authorList>
            <person name="Wang Z.-X."/>
            <person name="Li S.-M."/>
            <person name="Heide L."/>
        </authorList>
    </citation>
    <scope>NUCLEOTIDE SEQUENCE</scope>
    <source>
        <strain evidence="1">DSM 40489</strain>
    </source>
</reference>
<protein>
    <submittedName>
        <fullName evidence="1">Uncharacterized protein couR1</fullName>
    </submittedName>
</protein>
<dbReference type="Pfam" id="PF19465">
    <property type="entry name" value="DUF6002"/>
    <property type="match status" value="1"/>
</dbReference>
<reference evidence="1" key="4">
    <citation type="journal article" date="2003" name="Antimicrob. Agents Chemother.">
        <title>Resistance genes of aminocoumarin producers: two type II topoisomerase genes confer resistance against coumermycin A1 and clorobiocin.</title>
        <authorList>
            <person name="Schmutz E."/>
            <person name="Muhlenweg A."/>
            <person name="Li S.M."/>
            <person name="Heide L."/>
        </authorList>
    </citation>
    <scope>NUCLEOTIDE SEQUENCE</scope>
    <source>
        <strain evidence="1">DSM 40489</strain>
    </source>
</reference>
<sequence>MCTHSEHRSVQGSAATGVLHRVPNSLSFYYQHLLVASERIDTTWASTDSWFEPSWQLPKLGPELDEFFSVSGISAGELGEYRGRRLHFLDLTENPGTHTTKTFGSSVIVARAVRHTELTGEPVLLVTPSAANKAVALRNAVLRAYQVGLSDPSKLRVVTVVPSSSLPKLWASDIDADPALRAANPMGVYSGPEREHVKEITTAAVGDLAADDPVLRGFRVWYTLNPKNYMVADFIRTLFEYEYFPPVGERWHTHAVSSAYGFLGHDLGRQMAAEDGVRFDVPQRYLLVQHLETPDLVSAVTGIDVETVVRDLYRATGDGLLTRPADADPRLPEYCYSTGERLERTFYTRNPPTTKAVRQLVADHGGNGIVVSLPECVNRYAFVRDLLRGADFHRLPEDPRRLREWAMVMSAVGCLNAIDRDLIPAGADVVIHGSGAYSEGEFHQIDRSRLIEVNTPDEVRALISGAIQADGERG</sequence>
<dbReference type="InterPro" id="IPR046044">
    <property type="entry name" value="DUF6002"/>
</dbReference>
<reference evidence="1" key="2">
    <citation type="journal article" date="2000" name="Antimicrob. Agents Chemother.">
        <title>Identification of the coumermycin A(1) biosynthetic gene cluster of Streptomyces rishiriensis DSM 40489.</title>
        <authorList>
            <person name="Wang Z.X."/>
            <person name="Li S.M."/>
            <person name="Heide L."/>
        </authorList>
    </citation>
    <scope>NUCLEOTIDE SEQUENCE</scope>
    <source>
        <strain evidence="1">DSM 40489</strain>
    </source>
</reference>
<gene>
    <name evidence="1" type="primary">couR1</name>
</gene>
<organism evidence="1">
    <name type="scientific">Streptomyces rishiriensis</name>
    <dbReference type="NCBI Taxonomy" id="68264"/>
    <lineage>
        <taxon>Bacteria</taxon>
        <taxon>Bacillati</taxon>
        <taxon>Actinomycetota</taxon>
        <taxon>Actinomycetes</taxon>
        <taxon>Kitasatosporales</taxon>
        <taxon>Streptomycetaceae</taxon>
        <taxon>Streptomyces</taxon>
    </lineage>
</organism>
<dbReference type="AlphaFoldDB" id="Q9F8T7"/>
<dbReference type="EMBL" id="AF235050">
    <property type="protein sequence ID" value="AAG29795.1"/>
    <property type="molecule type" value="Genomic_DNA"/>
</dbReference>
<reference evidence="1" key="1">
    <citation type="submission" date="1999-11" db="EMBL/GenBank/DDBJ databases">
        <authorList>
            <person name="Scmutz E."/>
            <person name="Muehlenweg A."/>
            <person name="Wang Z.-X."/>
            <person name="Li S.-M."/>
            <person name="Heide L."/>
        </authorList>
    </citation>
    <scope>NUCLEOTIDE SEQUENCE</scope>
    <source>
        <strain evidence="1">DSM 40489</strain>
    </source>
</reference>
<reference evidence="1" key="5">
    <citation type="submission" date="2011-09" db="EMBL/GenBank/DDBJ databases">
        <authorList>
            <person name="Siebenberg S."/>
            <person name="Heide L."/>
        </authorList>
    </citation>
    <scope>NUCLEOTIDE SEQUENCE</scope>
    <source>
        <strain evidence="1">DSM 40489</strain>
    </source>
</reference>
<proteinExistence type="predicted"/>
<dbReference type="RefSeq" id="WP_281261913.1">
    <property type="nucleotide sequence ID" value="NZ_BEWA01000022.1"/>
</dbReference>
<accession>Q9F8T7</accession>